<keyword evidence="3" id="KW-1185">Reference proteome</keyword>
<dbReference type="OrthoDB" id="27550at10239"/>
<name>A0A0X9GJN4_9BBAC</name>
<dbReference type="GeneID" id="26855031"/>
<reference evidence="1" key="2">
    <citation type="journal article" date="2016" name="PLoS ONE">
        <title>Genome of Cnaphalocrocis medinalis Granulovirus, the First Crambidae-Infecting Betabaculovirus Isolated from Rice Leaffolder to Sequenced.</title>
        <authorList>
            <person name="Han G."/>
            <person name="Xu J."/>
            <person name="Liu Q."/>
            <person name="Li C."/>
            <person name="Xu H."/>
            <person name="Lu Z."/>
        </authorList>
    </citation>
    <scope>NUCLEOTIDE SEQUENCE</scope>
</reference>
<dbReference type="Proteomes" id="UP000202719">
    <property type="component" value="Segment"/>
</dbReference>
<protein>
    <submittedName>
        <fullName evidence="1">ClanGV_gp005</fullName>
    </submittedName>
</protein>
<accession>A0A0X9GJN4</accession>
<reference evidence="2 3" key="1">
    <citation type="journal article" date="2015" name="Virol. Sin.">
        <title>Genome sequencing and analysis of a granulovirus isolated from the Asiatic rice leafroller, Cnaphalocrocis medinalis.</title>
        <authorList>
            <person name="Zhang S."/>
            <person name="Zhu Z."/>
            <person name="Sun S."/>
            <person name="Chen Q."/>
            <person name="Deng F."/>
            <person name="Yang K."/>
        </authorList>
    </citation>
    <scope>NUCLEOTIDE SEQUENCE [LARGE SCALE GENOMIC DNA]</scope>
    <source>
        <strain evidence="2 3">Enping</strain>
    </source>
</reference>
<organism evidence="1">
    <name type="scientific">Cnaphalocrocis medinalis granulovirus</name>
    <dbReference type="NCBI Taxonomy" id="1750712"/>
    <lineage>
        <taxon>Viruses</taxon>
        <taxon>Viruses incertae sedis</taxon>
        <taxon>Naldaviricetes</taxon>
        <taxon>Lefavirales</taxon>
        <taxon>Baculoviridae</taxon>
        <taxon>Betabaculovirus</taxon>
        <taxon>Betabaculovirus cnamedinalis</taxon>
    </lineage>
</organism>
<dbReference type="EMBL" id="KP658210">
    <property type="protein sequence ID" value="ALN41938.1"/>
    <property type="molecule type" value="Genomic_DNA"/>
</dbReference>
<dbReference type="RefSeq" id="YP_009229924.1">
    <property type="nucleotide sequence ID" value="NC_029304.2"/>
</dbReference>
<evidence type="ECO:0000313" key="2">
    <source>
        <dbReference type="EMBL" id="AMF83756.1"/>
    </source>
</evidence>
<proteinExistence type="predicted"/>
<evidence type="ECO:0000313" key="1">
    <source>
        <dbReference type="EMBL" id="ALN41938.1"/>
    </source>
</evidence>
<evidence type="ECO:0000313" key="3">
    <source>
        <dbReference type="Proteomes" id="UP000202719"/>
    </source>
</evidence>
<reference evidence="2" key="3">
    <citation type="submission" date="2016-01" db="EMBL/GenBank/DDBJ databases">
        <authorList>
            <person name="McClelland M."/>
            <person name="Jain A."/>
            <person name="Saraogi P."/>
            <person name="Mendelson R."/>
            <person name="Westerman R."/>
            <person name="SanMiguel P."/>
            <person name="Csonka L."/>
        </authorList>
    </citation>
    <scope>NUCLEOTIDE SEQUENCE</scope>
    <source>
        <strain evidence="2">Enping</strain>
    </source>
</reference>
<sequence length="91" mass="10845">MDNILNYEEQVEWNRLQDMLVYIKKSQLDDDIKCLIENIMYNYKQMMNTQTKTIVLCNTKEMLTSVITAYKDELKKKDDNYGAGDSRETYV</sequence>
<dbReference type="KEGG" id="vg:26855031"/>
<dbReference type="EMBL" id="KU593505">
    <property type="protein sequence ID" value="AMF83756.1"/>
    <property type="molecule type" value="Genomic_DNA"/>
</dbReference>